<keyword evidence="6 14" id="KW-0479">Metal-binding</keyword>
<dbReference type="Proteomes" id="UP001149411">
    <property type="component" value="Unassembled WGS sequence"/>
</dbReference>
<dbReference type="NCBIfam" id="TIGR00398">
    <property type="entry name" value="metG"/>
    <property type="match status" value="1"/>
</dbReference>
<keyword evidence="5 14" id="KW-0436">Ligase</keyword>
<dbReference type="Pfam" id="PF19303">
    <property type="entry name" value="Anticodon_3"/>
    <property type="match status" value="1"/>
</dbReference>
<evidence type="ECO:0000256" key="10">
    <source>
        <dbReference type="ARBA" id="ARBA00022884"/>
    </source>
</evidence>
<comment type="caution">
    <text evidence="14">Lacks conserved residue(s) required for the propagation of feature annotation.</text>
</comment>
<dbReference type="SUPFAM" id="SSF47323">
    <property type="entry name" value="Anticodon-binding domain of a subclass of class I aminoacyl-tRNA synthetases"/>
    <property type="match status" value="1"/>
</dbReference>
<evidence type="ECO:0000256" key="13">
    <source>
        <dbReference type="ARBA" id="ARBA00047364"/>
    </source>
</evidence>
<evidence type="ECO:0000313" key="17">
    <source>
        <dbReference type="EMBL" id="MCX2819289.1"/>
    </source>
</evidence>
<comment type="function">
    <text evidence="14">Is required not only for elongation of protein synthesis but also for the initiation of all mRNA translation through initiator tRNA(fMet) aminoacylation.</text>
</comment>
<dbReference type="PRINTS" id="PR01041">
    <property type="entry name" value="TRNASYNTHMET"/>
</dbReference>
<feature type="binding site" evidence="14">
    <location>
        <position position="163"/>
    </location>
    <ligand>
        <name>Zn(2+)</name>
        <dbReference type="ChEBI" id="CHEBI:29105"/>
    </ligand>
</feature>
<keyword evidence="3 14" id="KW-0963">Cytoplasm</keyword>
<protein>
    <recommendedName>
        <fullName evidence="14">Methionine--tRNA ligase</fullName>
        <ecNumber evidence="14">6.1.1.10</ecNumber>
    </recommendedName>
    <alternativeName>
        <fullName evidence="14">Methionyl-tRNA synthetase</fullName>
        <shortName evidence="14">MetRS</shortName>
    </alternativeName>
</protein>
<keyword evidence="4 14" id="KW-0820">tRNA-binding</keyword>
<evidence type="ECO:0000256" key="1">
    <source>
        <dbReference type="ARBA" id="ARBA00004496"/>
    </source>
</evidence>
<dbReference type="CDD" id="cd02800">
    <property type="entry name" value="tRNA_bind_EcMetRS_like"/>
    <property type="match status" value="1"/>
</dbReference>
<dbReference type="GO" id="GO:0017101">
    <property type="term" value="C:aminoacyl-tRNA synthetase multienzyme complex"/>
    <property type="evidence" value="ECO:0007669"/>
    <property type="project" value="TreeGrafter"/>
</dbReference>
<keyword evidence="18" id="KW-1185">Reference proteome</keyword>
<sequence length="721" mass="80479">MTDDEDTPTLVTCALPYANGKAHLGHLRTYIPGDTYTRALRKQGREVTFVSGSDMHGTPIVVNAEEQGREPEDLATEYHEYFEETFPRIDVEFDSYGNTHDDTNFRRTQEIVRALEDNGYVYEDEMMVAYDPEADRTLPDRYVKGTCPYCGEEGARGDECDECGRHLEPGDIEDPVSKITGAPAEYVEQTHRFFALSELRDFLSDFVDDLEGTSNARNQPKGWIEEGLQDWCITRDLDWGVPYPDDDGDTDLVLYVWVDAPIEYIASTEDWAERTGDGDEWERYWRDGSSEIVHVIGGDIIQHHCVFWPAMLHVAGYSTPDAVMASGLVKINDSAFSTSRGRAVWLDEDYLDEGFPADLIRYYIVSYTGFENDLNFSWSLFQERVNNELVDTFGNFVYRSALLAHDSFDGAPDGELEDEVSDEIGTAVDRFEDGVEAYNVKEVAEAGMALAGFGNEYIQRNEPWNLLDEDEDRAGDVLYNCLAVAKASALLLEPVMPSAAERVWAMLDEGDVHAATVDEAFEAVDGGLNEPEHLFEQVEDEKIETLEERLQERIGDEEEDEENGRDEEDGREDEDEKGGEEKAEEDGGAGGDEEAEEDEKREGEKAEEDETEETGGDEIPFDRFDELDIRVAQVESAEAVEDSDSLLLLNVDVGDGTRQVVAGLKGLHAPDELVGERVIVVTNLETATIFGYDSEAMLLAAGDDADLLTTAGVSEPGTRVK</sequence>
<keyword evidence="9 14" id="KW-0067">ATP-binding</keyword>
<dbReference type="EMBL" id="RKLV01000007">
    <property type="protein sequence ID" value="MCX2819289.1"/>
    <property type="molecule type" value="Genomic_DNA"/>
</dbReference>
<evidence type="ECO:0000256" key="5">
    <source>
        <dbReference type="ARBA" id="ARBA00022598"/>
    </source>
</evidence>
<dbReference type="SUPFAM" id="SSF57770">
    <property type="entry name" value="Methionyl-tRNA synthetase (MetRS), Zn-domain"/>
    <property type="match status" value="1"/>
</dbReference>
<dbReference type="InterPro" id="IPR012340">
    <property type="entry name" value="NA-bd_OB-fold"/>
</dbReference>
<reference evidence="17" key="1">
    <citation type="submission" date="2022-09" db="EMBL/GenBank/DDBJ databases">
        <title>Haloadaptaus new haloarchaeum isolated from saline soil.</title>
        <authorList>
            <person name="Duran-Viseras A."/>
            <person name="Sanchez-Porro C."/>
            <person name="Ventosa A."/>
        </authorList>
    </citation>
    <scope>NUCLEOTIDE SEQUENCE</scope>
    <source>
        <strain evidence="17">F3-133</strain>
    </source>
</reference>
<dbReference type="GO" id="GO:0004825">
    <property type="term" value="F:methionine-tRNA ligase activity"/>
    <property type="evidence" value="ECO:0007669"/>
    <property type="project" value="UniProtKB-UniRule"/>
</dbReference>
<feature type="binding site" evidence="14">
    <location>
        <position position="338"/>
    </location>
    <ligand>
        <name>ATP</name>
        <dbReference type="ChEBI" id="CHEBI:30616"/>
    </ligand>
</feature>
<dbReference type="HAMAP" id="MF_00098">
    <property type="entry name" value="Met_tRNA_synth_type1"/>
    <property type="match status" value="1"/>
</dbReference>
<evidence type="ECO:0000313" key="18">
    <source>
        <dbReference type="Proteomes" id="UP001149411"/>
    </source>
</evidence>
<comment type="caution">
    <text evidence="17">The sequence shown here is derived from an EMBL/GenBank/DDBJ whole genome shotgun (WGS) entry which is preliminary data.</text>
</comment>
<dbReference type="Pfam" id="PF01588">
    <property type="entry name" value="tRNA_bind"/>
    <property type="match status" value="1"/>
</dbReference>
<feature type="domain" description="TRNA-binding" evidence="16">
    <location>
        <begin position="623"/>
        <end position="721"/>
    </location>
</feature>
<dbReference type="GO" id="GO:0005524">
    <property type="term" value="F:ATP binding"/>
    <property type="evidence" value="ECO:0007669"/>
    <property type="project" value="UniProtKB-UniRule"/>
</dbReference>
<evidence type="ECO:0000256" key="12">
    <source>
        <dbReference type="ARBA" id="ARBA00023146"/>
    </source>
</evidence>
<name>A0A9Q4GGL8_9EURY</name>
<dbReference type="EC" id="6.1.1.10" evidence="14"/>
<dbReference type="RefSeq" id="WP_266087430.1">
    <property type="nucleotide sequence ID" value="NZ_RKLV01000007.1"/>
</dbReference>
<dbReference type="InterPro" id="IPR041872">
    <property type="entry name" value="Anticodon_Met"/>
</dbReference>
<dbReference type="GO" id="GO:0005829">
    <property type="term" value="C:cytosol"/>
    <property type="evidence" value="ECO:0007669"/>
    <property type="project" value="TreeGrafter"/>
</dbReference>
<dbReference type="NCBIfam" id="NF001100">
    <property type="entry name" value="PRK00133.1"/>
    <property type="match status" value="1"/>
</dbReference>
<evidence type="ECO:0000259" key="16">
    <source>
        <dbReference type="PROSITE" id="PS50886"/>
    </source>
</evidence>
<dbReference type="InterPro" id="IPR015413">
    <property type="entry name" value="Methionyl/Leucyl_tRNA_Synth"/>
</dbReference>
<evidence type="ECO:0000256" key="7">
    <source>
        <dbReference type="ARBA" id="ARBA00022741"/>
    </source>
</evidence>
<keyword evidence="12 14" id="KW-0030">Aminoacyl-tRNA synthetase</keyword>
<evidence type="ECO:0000256" key="8">
    <source>
        <dbReference type="ARBA" id="ARBA00022833"/>
    </source>
</evidence>
<evidence type="ECO:0000256" key="2">
    <source>
        <dbReference type="ARBA" id="ARBA00011738"/>
    </source>
</evidence>
<evidence type="ECO:0000256" key="11">
    <source>
        <dbReference type="ARBA" id="ARBA00022917"/>
    </source>
</evidence>
<dbReference type="InterPro" id="IPR029038">
    <property type="entry name" value="MetRS_Zn"/>
</dbReference>
<evidence type="ECO:0000256" key="9">
    <source>
        <dbReference type="ARBA" id="ARBA00022840"/>
    </source>
</evidence>
<organism evidence="17 18">
    <name type="scientific">Halorutilus salinus</name>
    <dbReference type="NCBI Taxonomy" id="2487751"/>
    <lineage>
        <taxon>Archaea</taxon>
        <taxon>Methanobacteriati</taxon>
        <taxon>Methanobacteriota</taxon>
        <taxon>Stenosarchaea group</taxon>
        <taxon>Halobacteria</taxon>
        <taxon>Halorutilales</taxon>
        <taxon>Halorutilaceae</taxon>
        <taxon>Halorutilus</taxon>
    </lineage>
</organism>
<dbReference type="InterPro" id="IPR002547">
    <property type="entry name" value="tRNA-bd_dom"/>
</dbReference>
<dbReference type="InterPro" id="IPR004495">
    <property type="entry name" value="Met-tRNA-synth_bsu_C"/>
</dbReference>
<evidence type="ECO:0000256" key="14">
    <source>
        <dbReference type="HAMAP-Rule" id="MF_00098"/>
    </source>
</evidence>
<keyword evidence="7 14" id="KW-0547">Nucleotide-binding</keyword>
<feature type="compositionally biased region" description="Acidic residues" evidence="15">
    <location>
        <begin position="605"/>
        <end position="616"/>
    </location>
</feature>
<dbReference type="AlphaFoldDB" id="A0A9Q4GGL8"/>
<dbReference type="Pfam" id="PF09334">
    <property type="entry name" value="tRNA-synt_1g"/>
    <property type="match status" value="1"/>
</dbReference>
<dbReference type="CDD" id="cd07957">
    <property type="entry name" value="Anticodon_Ia_Met"/>
    <property type="match status" value="1"/>
</dbReference>
<feature type="binding site" evidence="14">
    <location>
        <position position="160"/>
    </location>
    <ligand>
        <name>Zn(2+)</name>
        <dbReference type="ChEBI" id="CHEBI:29105"/>
    </ligand>
</feature>
<dbReference type="Gene3D" id="1.10.730.10">
    <property type="entry name" value="Isoleucyl-tRNA Synthetase, Domain 1"/>
    <property type="match status" value="1"/>
</dbReference>
<dbReference type="Gene3D" id="2.40.50.140">
    <property type="entry name" value="Nucleic acid-binding proteins"/>
    <property type="match status" value="1"/>
</dbReference>
<proteinExistence type="inferred from homology"/>
<feature type="short sequence motif" description="'HIGH' region" evidence="14">
    <location>
        <begin position="16"/>
        <end position="26"/>
    </location>
</feature>
<feature type="region of interest" description="Disordered" evidence="15">
    <location>
        <begin position="551"/>
        <end position="624"/>
    </location>
</feature>
<dbReference type="PROSITE" id="PS50886">
    <property type="entry name" value="TRBD"/>
    <property type="match status" value="1"/>
</dbReference>
<dbReference type="InterPro" id="IPR014758">
    <property type="entry name" value="Met-tRNA_synth"/>
</dbReference>
<dbReference type="GO" id="GO:0000049">
    <property type="term" value="F:tRNA binding"/>
    <property type="evidence" value="ECO:0007669"/>
    <property type="project" value="UniProtKB-UniRule"/>
</dbReference>
<dbReference type="FunFam" id="2.20.28.20:FF:000001">
    <property type="entry name" value="Methionine--tRNA ligase"/>
    <property type="match status" value="1"/>
</dbReference>
<gene>
    <name evidence="14 17" type="primary">metG</name>
    <name evidence="17" type="ORF">EGH25_07980</name>
</gene>
<dbReference type="CDD" id="cd00814">
    <property type="entry name" value="MetRS_core"/>
    <property type="match status" value="1"/>
</dbReference>
<dbReference type="InterPro" id="IPR033911">
    <property type="entry name" value="MetRS_core"/>
</dbReference>
<dbReference type="InterPro" id="IPR023458">
    <property type="entry name" value="Met-tRNA_ligase_1"/>
</dbReference>
<dbReference type="GO" id="GO:0006431">
    <property type="term" value="P:methionyl-tRNA aminoacylation"/>
    <property type="evidence" value="ECO:0007669"/>
    <property type="project" value="UniProtKB-UniRule"/>
</dbReference>
<evidence type="ECO:0000256" key="6">
    <source>
        <dbReference type="ARBA" id="ARBA00022723"/>
    </source>
</evidence>
<comment type="subcellular location">
    <subcellularLocation>
        <location evidence="1 14">Cytoplasm</location>
    </subcellularLocation>
</comment>
<evidence type="ECO:0000256" key="4">
    <source>
        <dbReference type="ARBA" id="ARBA00022555"/>
    </source>
</evidence>
<feature type="compositionally biased region" description="Acidic residues" evidence="15">
    <location>
        <begin position="555"/>
        <end position="597"/>
    </location>
</feature>
<comment type="cofactor">
    <cofactor evidence="14">
        <name>Zn(2+)</name>
        <dbReference type="ChEBI" id="CHEBI:29105"/>
    </cofactor>
    <text evidence="14">Binds 1 zinc ion per subunit.</text>
</comment>
<dbReference type="SUPFAM" id="SSF50249">
    <property type="entry name" value="Nucleic acid-binding proteins"/>
    <property type="match status" value="1"/>
</dbReference>
<dbReference type="SUPFAM" id="SSF52374">
    <property type="entry name" value="Nucleotidylyl transferase"/>
    <property type="match status" value="1"/>
</dbReference>
<dbReference type="Gene3D" id="3.40.50.620">
    <property type="entry name" value="HUPs"/>
    <property type="match status" value="1"/>
</dbReference>
<comment type="similarity">
    <text evidence="14">Belongs to the class-I aminoacyl-tRNA synthetase family. MetG type 1 subfamily.</text>
</comment>
<keyword evidence="11 14" id="KW-0648">Protein biosynthesis</keyword>
<keyword evidence="10 14" id="KW-0694">RNA-binding</keyword>
<dbReference type="InterPro" id="IPR009080">
    <property type="entry name" value="tRNAsynth_Ia_anticodon-bd"/>
</dbReference>
<comment type="catalytic activity">
    <reaction evidence="13 14">
        <text>tRNA(Met) + L-methionine + ATP = L-methionyl-tRNA(Met) + AMP + diphosphate</text>
        <dbReference type="Rhea" id="RHEA:13481"/>
        <dbReference type="Rhea" id="RHEA-COMP:9667"/>
        <dbReference type="Rhea" id="RHEA-COMP:9698"/>
        <dbReference type="ChEBI" id="CHEBI:30616"/>
        <dbReference type="ChEBI" id="CHEBI:33019"/>
        <dbReference type="ChEBI" id="CHEBI:57844"/>
        <dbReference type="ChEBI" id="CHEBI:78442"/>
        <dbReference type="ChEBI" id="CHEBI:78530"/>
        <dbReference type="ChEBI" id="CHEBI:456215"/>
        <dbReference type="EC" id="6.1.1.10"/>
    </reaction>
</comment>
<evidence type="ECO:0000256" key="15">
    <source>
        <dbReference type="SAM" id="MobiDB-lite"/>
    </source>
</evidence>
<dbReference type="InterPro" id="IPR014729">
    <property type="entry name" value="Rossmann-like_a/b/a_fold"/>
</dbReference>
<accession>A0A9Q4GGL8</accession>
<feature type="binding site" evidence="14">
    <location>
        <position position="150"/>
    </location>
    <ligand>
        <name>Zn(2+)</name>
        <dbReference type="ChEBI" id="CHEBI:29105"/>
    </ligand>
</feature>
<keyword evidence="8 14" id="KW-0862">Zinc</keyword>
<dbReference type="PANTHER" id="PTHR45765:SF1">
    <property type="entry name" value="METHIONINE--TRNA LIGASE, CYTOPLASMIC"/>
    <property type="match status" value="1"/>
</dbReference>
<dbReference type="GO" id="GO:0046872">
    <property type="term" value="F:metal ion binding"/>
    <property type="evidence" value="ECO:0007669"/>
    <property type="project" value="UniProtKB-KW"/>
</dbReference>
<comment type="subunit">
    <text evidence="2 14">Homodimer.</text>
</comment>
<feature type="binding site" evidence="14">
    <location>
        <position position="147"/>
    </location>
    <ligand>
        <name>Zn(2+)</name>
        <dbReference type="ChEBI" id="CHEBI:29105"/>
    </ligand>
</feature>
<dbReference type="PANTHER" id="PTHR45765">
    <property type="entry name" value="METHIONINE--TRNA LIGASE"/>
    <property type="match status" value="1"/>
</dbReference>
<dbReference type="Gene3D" id="2.20.28.20">
    <property type="entry name" value="Methionyl-tRNA synthetase, Zn-domain"/>
    <property type="match status" value="1"/>
</dbReference>
<evidence type="ECO:0000256" key="3">
    <source>
        <dbReference type="ARBA" id="ARBA00022490"/>
    </source>
</evidence>